<comment type="caution">
    <text evidence="3">The sequence shown here is derived from an EMBL/GenBank/DDBJ whole genome shotgun (WGS) entry which is preliminary data.</text>
</comment>
<keyword evidence="1" id="KW-1133">Transmembrane helix</keyword>
<evidence type="ECO:0000313" key="4">
    <source>
        <dbReference type="Proteomes" id="UP000606935"/>
    </source>
</evidence>
<organism evidence="3 4">
    <name type="scientific">Bowmanella pacifica</name>
    <dbReference type="NCBI Taxonomy" id="502051"/>
    <lineage>
        <taxon>Bacteria</taxon>
        <taxon>Pseudomonadati</taxon>
        <taxon>Pseudomonadota</taxon>
        <taxon>Gammaproteobacteria</taxon>
        <taxon>Alteromonadales</taxon>
        <taxon>Alteromonadaceae</taxon>
        <taxon>Bowmanella</taxon>
    </lineage>
</organism>
<proteinExistence type="predicted"/>
<dbReference type="InterPro" id="IPR045494">
    <property type="entry name" value="DUF6436"/>
</dbReference>
<keyword evidence="1" id="KW-0812">Transmembrane</keyword>
<protein>
    <recommendedName>
        <fullName evidence="2">DUF6436 domain-containing protein</fullName>
    </recommendedName>
</protein>
<sequence>MKRAWVWGIVISLWLVYMIVAFIWMGERHLRWFDPQYKLAGQSAALQGYIANLPGNSVIEFVEPGCYCNPFSSDHRETLRSDFRHQGKVVQVIKPGDAERAWLPSTPAVLVLGENKQIVYLGPYSAGLYCSANNSFVVAAVNNYQRANLTTGILDDAKGCYCHL</sequence>
<evidence type="ECO:0000259" key="2">
    <source>
        <dbReference type="Pfam" id="PF20029"/>
    </source>
</evidence>
<reference evidence="3" key="1">
    <citation type="journal article" date="2014" name="Int. J. Syst. Evol. Microbiol.">
        <title>Complete genome sequence of Corynebacterium casei LMG S-19264T (=DSM 44701T), isolated from a smear-ripened cheese.</title>
        <authorList>
            <consortium name="US DOE Joint Genome Institute (JGI-PGF)"/>
            <person name="Walter F."/>
            <person name="Albersmeier A."/>
            <person name="Kalinowski J."/>
            <person name="Ruckert C."/>
        </authorList>
    </citation>
    <scope>NUCLEOTIDE SEQUENCE</scope>
    <source>
        <strain evidence="3">CGMCC 1.7086</strain>
    </source>
</reference>
<dbReference type="EMBL" id="BMLS01000002">
    <property type="protein sequence ID" value="GGO67337.1"/>
    <property type="molecule type" value="Genomic_DNA"/>
</dbReference>
<gene>
    <name evidence="3" type="ORF">GCM10010982_13550</name>
</gene>
<dbReference type="RefSeq" id="WP_188692215.1">
    <property type="nucleotide sequence ID" value="NZ_BMLS01000002.1"/>
</dbReference>
<dbReference type="AlphaFoldDB" id="A0A918DHH4"/>
<keyword evidence="1" id="KW-0472">Membrane</keyword>
<dbReference type="Pfam" id="PF20029">
    <property type="entry name" value="DUF6436"/>
    <property type="match status" value="1"/>
</dbReference>
<reference evidence="3" key="2">
    <citation type="submission" date="2020-09" db="EMBL/GenBank/DDBJ databases">
        <authorList>
            <person name="Sun Q."/>
            <person name="Zhou Y."/>
        </authorList>
    </citation>
    <scope>NUCLEOTIDE SEQUENCE</scope>
    <source>
        <strain evidence="3">CGMCC 1.7086</strain>
    </source>
</reference>
<keyword evidence="4" id="KW-1185">Reference proteome</keyword>
<feature type="domain" description="DUF6436" evidence="2">
    <location>
        <begin position="43"/>
        <end position="163"/>
    </location>
</feature>
<dbReference type="Proteomes" id="UP000606935">
    <property type="component" value="Unassembled WGS sequence"/>
</dbReference>
<evidence type="ECO:0000256" key="1">
    <source>
        <dbReference type="SAM" id="Phobius"/>
    </source>
</evidence>
<accession>A0A918DHH4</accession>
<feature type="transmembrane region" description="Helical" evidence="1">
    <location>
        <begin position="6"/>
        <end position="25"/>
    </location>
</feature>
<name>A0A918DHH4_9ALTE</name>
<evidence type="ECO:0000313" key="3">
    <source>
        <dbReference type="EMBL" id="GGO67337.1"/>
    </source>
</evidence>